<protein>
    <submittedName>
        <fullName evidence="1">Uncharacterized protein</fullName>
    </submittedName>
</protein>
<accession>A0AAX1NBW2</accession>
<dbReference type="KEGG" id="fya:KMW28_09365"/>
<keyword evidence="2" id="KW-1185">Reference proteome</keyword>
<dbReference type="Proteomes" id="UP000678679">
    <property type="component" value="Chromosome 1"/>
</dbReference>
<evidence type="ECO:0000313" key="2">
    <source>
        <dbReference type="Proteomes" id="UP000678679"/>
    </source>
</evidence>
<evidence type="ECO:0000313" key="1">
    <source>
        <dbReference type="EMBL" id="QWG03770.1"/>
    </source>
</evidence>
<reference evidence="1 2" key="1">
    <citation type="submission" date="2021-05" db="EMBL/GenBank/DDBJ databases">
        <title>Comparative genomic studies on the polysaccharide-degrading batcterial strains of the Flammeovirga genus.</title>
        <authorList>
            <person name="Zewei F."/>
            <person name="Zheng Z."/>
            <person name="Yu L."/>
            <person name="Ruyue G."/>
            <person name="Yanhong M."/>
            <person name="Yuanyuan C."/>
            <person name="Jingyan G."/>
            <person name="Wenjun H."/>
        </authorList>
    </citation>
    <scope>NUCLEOTIDE SEQUENCE [LARGE SCALE GENOMIC DNA]</scope>
    <source>
        <strain evidence="1 2">NBRC:100898</strain>
    </source>
</reference>
<sequence>MEGKKYHGIGRGDRWGKSIKAKEAEYGKSFRLAGELEWYDNRRGAAKAEAKAIKEDGIDNVYNKNEGHKKLIE</sequence>
<dbReference type="EMBL" id="CP076132">
    <property type="protein sequence ID" value="QWG03770.1"/>
    <property type="molecule type" value="Genomic_DNA"/>
</dbReference>
<name>A0AAX1NBW2_9BACT</name>
<dbReference type="RefSeq" id="WP_169665376.1">
    <property type="nucleotide sequence ID" value="NZ_CP076132.1"/>
</dbReference>
<proteinExistence type="predicted"/>
<gene>
    <name evidence="1" type="ORF">KMW28_09365</name>
</gene>
<organism evidence="1 2">
    <name type="scientific">Flammeovirga yaeyamensis</name>
    <dbReference type="NCBI Taxonomy" id="367791"/>
    <lineage>
        <taxon>Bacteria</taxon>
        <taxon>Pseudomonadati</taxon>
        <taxon>Bacteroidota</taxon>
        <taxon>Cytophagia</taxon>
        <taxon>Cytophagales</taxon>
        <taxon>Flammeovirgaceae</taxon>
        <taxon>Flammeovirga</taxon>
    </lineage>
</organism>
<dbReference type="AlphaFoldDB" id="A0AAX1NBW2"/>